<reference evidence="2" key="1">
    <citation type="submission" date="2015-04" db="UniProtKB">
        <authorList>
            <consortium name="EnsemblPlants"/>
        </authorList>
    </citation>
    <scope>IDENTIFICATION</scope>
</reference>
<dbReference type="HOGENOM" id="CLU_030606_2_3_1"/>
<dbReference type="PANTHER" id="PTHR34591">
    <property type="entry name" value="OS03G0653100 PROTEIN-RELATED"/>
    <property type="match status" value="1"/>
</dbReference>
<dbReference type="Gramene" id="OMERI12G14880.1">
    <property type="protein sequence ID" value="OMERI12G14880.1"/>
    <property type="gene ID" value="OMERI12G14880"/>
</dbReference>
<dbReference type="InterPro" id="IPR036047">
    <property type="entry name" value="F-box-like_dom_sf"/>
</dbReference>
<protein>
    <recommendedName>
        <fullName evidence="1">F-box domain-containing protein</fullName>
    </recommendedName>
</protein>
<dbReference type="Gene3D" id="1.20.1280.50">
    <property type="match status" value="1"/>
</dbReference>
<dbReference type="Pfam" id="PF12937">
    <property type="entry name" value="F-box-like"/>
    <property type="match status" value="1"/>
</dbReference>
<name>A0A0E0FES0_9ORYZ</name>
<keyword evidence="3" id="KW-1185">Reference proteome</keyword>
<accession>A0A0E0FES0</accession>
<evidence type="ECO:0000259" key="1">
    <source>
        <dbReference type="SMART" id="SM00256"/>
    </source>
</evidence>
<dbReference type="PANTHER" id="PTHR34591:SF54">
    <property type="entry name" value="F-BOX DOMAIN CONTAINING PROTEIN, EXPRESSED"/>
    <property type="match status" value="1"/>
</dbReference>
<reference evidence="2" key="2">
    <citation type="submission" date="2018-05" db="EMBL/GenBank/DDBJ databases">
        <title>OmerRS3 (Oryza meridionalis Reference Sequence Version 3).</title>
        <authorList>
            <person name="Zhang J."/>
            <person name="Kudrna D."/>
            <person name="Lee S."/>
            <person name="Talag J."/>
            <person name="Welchert J."/>
            <person name="Wing R.A."/>
        </authorList>
    </citation>
    <scope>NUCLEOTIDE SEQUENCE [LARGE SCALE GENOMIC DNA]</scope>
    <source>
        <strain evidence="2">cv. OR44</strain>
    </source>
</reference>
<sequence length="208" mass="23654">MTIARQRFKTWLGMDCCSQLPGDLLADILRRLPLRSLVSARGVCLTWRAIDDDHSLTTQAAALLPNHLYGLFVRLNEPASSPFPRRRQPPPSPVGVDIDDPEYELDDPTIEVHCNGLLLLNHHIVNPATRQWMRLPPVPPYTSLPDITHDDRGLVFDPSVSPHYDVLWMPYLILHQLPTVSLSDQWPPSPFILHVFSSTTGRWEKSFL</sequence>
<dbReference type="Proteomes" id="UP000008021">
    <property type="component" value="Chromosome 12"/>
</dbReference>
<dbReference type="SUPFAM" id="SSF81383">
    <property type="entry name" value="F-box domain"/>
    <property type="match status" value="1"/>
</dbReference>
<evidence type="ECO:0000313" key="3">
    <source>
        <dbReference type="Proteomes" id="UP000008021"/>
    </source>
</evidence>
<organism evidence="2">
    <name type="scientific">Oryza meridionalis</name>
    <dbReference type="NCBI Taxonomy" id="40149"/>
    <lineage>
        <taxon>Eukaryota</taxon>
        <taxon>Viridiplantae</taxon>
        <taxon>Streptophyta</taxon>
        <taxon>Embryophyta</taxon>
        <taxon>Tracheophyta</taxon>
        <taxon>Spermatophyta</taxon>
        <taxon>Magnoliopsida</taxon>
        <taxon>Liliopsida</taxon>
        <taxon>Poales</taxon>
        <taxon>Poaceae</taxon>
        <taxon>BOP clade</taxon>
        <taxon>Oryzoideae</taxon>
        <taxon>Oryzeae</taxon>
        <taxon>Oryzinae</taxon>
        <taxon>Oryza</taxon>
    </lineage>
</organism>
<dbReference type="AlphaFoldDB" id="A0A0E0FES0"/>
<dbReference type="InterPro" id="IPR001810">
    <property type="entry name" value="F-box_dom"/>
</dbReference>
<dbReference type="SMART" id="SM00256">
    <property type="entry name" value="FBOX"/>
    <property type="match status" value="1"/>
</dbReference>
<evidence type="ECO:0000313" key="2">
    <source>
        <dbReference type="EnsemblPlants" id="OMERI12G14880.1"/>
    </source>
</evidence>
<dbReference type="EnsemblPlants" id="OMERI12G14880.1">
    <property type="protein sequence ID" value="OMERI12G14880.1"/>
    <property type="gene ID" value="OMERI12G14880"/>
</dbReference>
<feature type="domain" description="F-box" evidence="1">
    <location>
        <begin position="20"/>
        <end position="60"/>
    </location>
</feature>
<proteinExistence type="predicted"/>